<name>A0A8B7YFW3_ACAPL</name>
<dbReference type="CDD" id="cd00886">
    <property type="entry name" value="MogA_MoaB"/>
    <property type="match status" value="1"/>
</dbReference>
<evidence type="ECO:0000259" key="14">
    <source>
        <dbReference type="SMART" id="SM00852"/>
    </source>
</evidence>
<feature type="domain" description="MoaB/Mog" evidence="14">
    <location>
        <begin position="19"/>
        <end position="166"/>
    </location>
</feature>
<dbReference type="Gene3D" id="3.90.105.10">
    <property type="entry name" value="Molybdopterin biosynthesis moea protein, domain 2"/>
    <property type="match status" value="1"/>
</dbReference>
<evidence type="ECO:0000256" key="8">
    <source>
        <dbReference type="ARBA" id="ARBA00022741"/>
    </source>
</evidence>
<dbReference type="RefSeq" id="XP_022091285.1">
    <property type="nucleotide sequence ID" value="XM_022235593.1"/>
</dbReference>
<comment type="similarity">
    <text evidence="13">Belongs to the MoeA family.</text>
</comment>
<keyword evidence="6 13" id="KW-0808">Transferase</keyword>
<comment type="catalytic activity">
    <reaction evidence="13">
        <text>molybdopterin + ATP + H(+) = adenylyl-molybdopterin + diphosphate</text>
        <dbReference type="Rhea" id="RHEA:31331"/>
        <dbReference type="ChEBI" id="CHEBI:15378"/>
        <dbReference type="ChEBI" id="CHEBI:30616"/>
        <dbReference type="ChEBI" id="CHEBI:33019"/>
        <dbReference type="ChEBI" id="CHEBI:58698"/>
        <dbReference type="ChEBI" id="CHEBI:62727"/>
    </reaction>
</comment>
<dbReference type="InterPro" id="IPR036425">
    <property type="entry name" value="MoaB/Mog-like_dom_sf"/>
</dbReference>
<dbReference type="InterPro" id="IPR005111">
    <property type="entry name" value="MoeA_C_domain_IV"/>
</dbReference>
<dbReference type="SUPFAM" id="SSF63867">
    <property type="entry name" value="MoeA C-terminal domain-like"/>
    <property type="match status" value="1"/>
</dbReference>
<sequence>MANKADELRDDTERPPLVGILTVSDRCYLGTHEDSSGPNLKAIVEQEQGLAGLVVKTKIVPDERTQIQDALISWSDEEKLDLILTTGGTGFAERDVTPEATKAIIEKEAPGLALSMLMGSLRVTPLAMLSRPACGTRGKSLIINLPGSKKGSQECYEFVLPGLRHAIHLLRGDSKEVVATHKSMTSGVSNDHSASHGHKCHHGNDIPDMPEHHHDISKVARRPRTSPYPMITYDEAYSLVMSKAVVLAPHTINCKDALGYILANDVTAQHPLPPFRASIKDGYAVISSDGPGPRRVLSDSLAGQLPKSELISGYVIRITTGAPVPDGADAVVEVEATELLKEADGGEIELEVNILKAVKPGQDIRPVGLDIQQHQVILQRGARLGPAELGLLASVGVTHVPAYRMPKVAVVSTGNELCEPHQECKKGHIFDSNRTTLLSALAEHGFPCVDLGIAKDKKPTSFATITSESSQKLFFALPGNPASAIVTFNLFVLPALRKMMGYTNPNLTKIKAKVASDIKLDPRPEFQRVKLAWEGDELIPTATITGSQMSSRLLSMADANALLMLPSQTDGVKEMKKGSIVDALIIGRV</sequence>
<dbReference type="PANTHER" id="PTHR10192">
    <property type="entry name" value="MOLYBDOPTERIN BIOSYNTHESIS PROTEIN"/>
    <property type="match status" value="1"/>
</dbReference>
<protein>
    <submittedName>
        <fullName evidence="16">Gephyrin-like isoform X3</fullName>
    </submittedName>
</protein>
<keyword evidence="10 13" id="KW-0460">Magnesium</keyword>
<dbReference type="PROSITE" id="PS01078">
    <property type="entry name" value="MOCF_BIOSYNTHESIS_1"/>
    <property type="match status" value="1"/>
</dbReference>
<gene>
    <name evidence="16" type="primary">LOC110979616</name>
</gene>
<evidence type="ECO:0000256" key="1">
    <source>
        <dbReference type="ARBA" id="ARBA00001946"/>
    </source>
</evidence>
<dbReference type="CDD" id="cd00887">
    <property type="entry name" value="MoeA"/>
    <property type="match status" value="1"/>
</dbReference>
<dbReference type="Gene3D" id="2.170.190.11">
    <property type="entry name" value="Molybdopterin biosynthesis moea protein, domain 3"/>
    <property type="match status" value="1"/>
</dbReference>
<organism evidence="15 16">
    <name type="scientific">Acanthaster planci</name>
    <name type="common">Crown-of-thorns starfish</name>
    <dbReference type="NCBI Taxonomy" id="133434"/>
    <lineage>
        <taxon>Eukaryota</taxon>
        <taxon>Metazoa</taxon>
        <taxon>Echinodermata</taxon>
        <taxon>Eleutherozoa</taxon>
        <taxon>Asterozoa</taxon>
        <taxon>Asteroidea</taxon>
        <taxon>Valvatacea</taxon>
        <taxon>Valvatida</taxon>
        <taxon>Acanthasteridae</taxon>
        <taxon>Acanthaster</taxon>
    </lineage>
</organism>
<dbReference type="InterPro" id="IPR008284">
    <property type="entry name" value="MoCF_biosynth_CS"/>
</dbReference>
<evidence type="ECO:0000256" key="9">
    <source>
        <dbReference type="ARBA" id="ARBA00022840"/>
    </source>
</evidence>
<dbReference type="Proteomes" id="UP000694845">
    <property type="component" value="Unplaced"/>
</dbReference>
<dbReference type="OrthoDB" id="4349954at2759"/>
<feature type="domain" description="MoaB/Mog" evidence="14">
    <location>
        <begin position="409"/>
        <end position="498"/>
    </location>
</feature>
<comment type="cofactor">
    <cofactor evidence="1 13">
        <name>Mg(2+)</name>
        <dbReference type="ChEBI" id="CHEBI:18420"/>
    </cofactor>
</comment>
<evidence type="ECO:0000256" key="3">
    <source>
        <dbReference type="ARBA" id="ARBA00007589"/>
    </source>
</evidence>
<dbReference type="AlphaFoldDB" id="A0A8B7YFW3"/>
<evidence type="ECO:0000256" key="7">
    <source>
        <dbReference type="ARBA" id="ARBA00022723"/>
    </source>
</evidence>
<dbReference type="PANTHER" id="PTHR10192:SF5">
    <property type="entry name" value="GEPHYRIN"/>
    <property type="match status" value="1"/>
</dbReference>
<evidence type="ECO:0000256" key="6">
    <source>
        <dbReference type="ARBA" id="ARBA00022679"/>
    </source>
</evidence>
<evidence type="ECO:0000256" key="2">
    <source>
        <dbReference type="ARBA" id="ARBA00005046"/>
    </source>
</evidence>
<evidence type="ECO:0000313" key="16">
    <source>
        <dbReference type="RefSeq" id="XP_022091285.1"/>
    </source>
</evidence>
<accession>A0A8B7YFW3</accession>
<dbReference type="Pfam" id="PF00994">
    <property type="entry name" value="MoCF_biosynth"/>
    <property type="match status" value="1"/>
</dbReference>
<keyword evidence="8" id="KW-0547">Nucleotide-binding</keyword>
<evidence type="ECO:0000256" key="12">
    <source>
        <dbReference type="ARBA" id="ARBA00023268"/>
    </source>
</evidence>
<keyword evidence="15" id="KW-1185">Reference proteome</keyword>
<dbReference type="InterPro" id="IPR005110">
    <property type="entry name" value="MoeA_linker/N"/>
</dbReference>
<comment type="function">
    <text evidence="13">Catalyzes two steps in the biosynthesis of the molybdenum cofactor. In the first step, molybdopterin is adenylated. Subsequently, molybdate is inserted into adenylated molybdopterin and AMP is released.</text>
</comment>
<dbReference type="GO" id="GO:0061598">
    <property type="term" value="F:molybdopterin adenylyltransferase activity"/>
    <property type="evidence" value="ECO:0007669"/>
    <property type="project" value="UniProtKB-UniRule"/>
</dbReference>
<keyword evidence="9" id="KW-0067">ATP-binding</keyword>
<comment type="catalytic activity">
    <reaction evidence="13">
        <text>adenylyl-molybdopterin + molybdate = Mo-molybdopterin + AMP + H(+)</text>
        <dbReference type="Rhea" id="RHEA:35047"/>
        <dbReference type="ChEBI" id="CHEBI:15378"/>
        <dbReference type="ChEBI" id="CHEBI:36264"/>
        <dbReference type="ChEBI" id="CHEBI:62727"/>
        <dbReference type="ChEBI" id="CHEBI:71302"/>
        <dbReference type="ChEBI" id="CHEBI:456215"/>
    </reaction>
</comment>
<evidence type="ECO:0000256" key="5">
    <source>
        <dbReference type="ARBA" id="ARBA00022505"/>
    </source>
</evidence>
<dbReference type="Pfam" id="PF03453">
    <property type="entry name" value="MoeA_N"/>
    <property type="match status" value="1"/>
</dbReference>
<dbReference type="NCBIfam" id="TIGR00177">
    <property type="entry name" value="molyb_syn"/>
    <property type="match status" value="1"/>
</dbReference>
<keyword evidence="7 13" id="KW-0479">Metal-binding</keyword>
<comment type="similarity">
    <text evidence="4">In the C-terminal section; belongs to the MoeA family.</text>
</comment>
<dbReference type="FunFam" id="2.170.190.11:FF:000001">
    <property type="entry name" value="Molybdopterin molybdenumtransferase"/>
    <property type="match status" value="1"/>
</dbReference>
<dbReference type="InterPro" id="IPR001453">
    <property type="entry name" value="MoaB/Mog_dom"/>
</dbReference>
<dbReference type="SUPFAM" id="SSF53218">
    <property type="entry name" value="Molybdenum cofactor biosynthesis proteins"/>
    <property type="match status" value="2"/>
</dbReference>
<dbReference type="GO" id="GO:0005524">
    <property type="term" value="F:ATP binding"/>
    <property type="evidence" value="ECO:0007669"/>
    <property type="project" value="UniProtKB-UniRule"/>
</dbReference>
<evidence type="ECO:0000313" key="15">
    <source>
        <dbReference type="Proteomes" id="UP000694845"/>
    </source>
</evidence>
<dbReference type="GO" id="GO:0006777">
    <property type="term" value="P:Mo-molybdopterin cofactor biosynthetic process"/>
    <property type="evidence" value="ECO:0007669"/>
    <property type="project" value="UniProtKB-UniRule"/>
</dbReference>
<dbReference type="SUPFAM" id="SSF63882">
    <property type="entry name" value="MoeA N-terminal region -like"/>
    <property type="match status" value="1"/>
</dbReference>
<dbReference type="Gene3D" id="2.40.340.10">
    <property type="entry name" value="MoeA, C-terminal, domain IV"/>
    <property type="match status" value="1"/>
</dbReference>
<evidence type="ECO:0000256" key="11">
    <source>
        <dbReference type="ARBA" id="ARBA00023150"/>
    </source>
</evidence>
<dbReference type="InterPro" id="IPR036688">
    <property type="entry name" value="MoeA_C_domain_IV_sf"/>
</dbReference>
<dbReference type="Gene3D" id="3.40.980.10">
    <property type="entry name" value="MoaB/Mog-like domain"/>
    <property type="match status" value="3"/>
</dbReference>
<keyword evidence="11 13" id="KW-0501">Molybdenum cofactor biosynthesis</keyword>
<dbReference type="GO" id="GO:0046872">
    <property type="term" value="F:metal ion binding"/>
    <property type="evidence" value="ECO:0007669"/>
    <property type="project" value="UniProtKB-UniRule"/>
</dbReference>
<dbReference type="FunFam" id="3.40.980.10:FF:000002">
    <property type="entry name" value="Molybdopterin molybdenumtransferase"/>
    <property type="match status" value="1"/>
</dbReference>
<keyword evidence="5 13" id="KW-0500">Molybdenum</keyword>
<reference evidence="16" key="1">
    <citation type="submission" date="2025-08" db="UniProtKB">
        <authorList>
            <consortium name="RefSeq"/>
        </authorList>
    </citation>
    <scope>IDENTIFICATION</scope>
</reference>
<evidence type="ECO:0000256" key="10">
    <source>
        <dbReference type="ARBA" id="ARBA00022842"/>
    </source>
</evidence>
<comment type="pathway">
    <text evidence="2 13">Cofactor biosynthesis; molybdopterin biosynthesis.</text>
</comment>
<dbReference type="FunFam" id="2.40.340.10:FF:000001">
    <property type="entry name" value="Molybdopterin molybdenumtransferase"/>
    <property type="match status" value="1"/>
</dbReference>
<keyword evidence="12" id="KW-0511">Multifunctional enzyme</keyword>
<comment type="similarity">
    <text evidence="3">In the N-terminal section; belongs to the MoaB/Mog family.</text>
</comment>
<evidence type="ECO:0000256" key="4">
    <source>
        <dbReference type="ARBA" id="ARBA00008339"/>
    </source>
</evidence>
<proteinExistence type="inferred from homology"/>
<evidence type="ECO:0000256" key="13">
    <source>
        <dbReference type="RuleBase" id="RU365090"/>
    </source>
</evidence>
<dbReference type="GO" id="GO:0061599">
    <property type="term" value="F:molybdopterin molybdotransferase activity"/>
    <property type="evidence" value="ECO:0007669"/>
    <property type="project" value="UniProtKB-UniRule"/>
</dbReference>
<dbReference type="InterPro" id="IPR038987">
    <property type="entry name" value="MoeA-like"/>
</dbReference>
<dbReference type="GO" id="GO:0005737">
    <property type="term" value="C:cytoplasm"/>
    <property type="evidence" value="ECO:0007669"/>
    <property type="project" value="TreeGrafter"/>
</dbReference>
<dbReference type="InterPro" id="IPR036135">
    <property type="entry name" value="MoeA_linker/N_sf"/>
</dbReference>
<dbReference type="UniPathway" id="UPA00344"/>
<dbReference type="GeneID" id="110979616"/>
<dbReference type="SMART" id="SM00852">
    <property type="entry name" value="MoCF_biosynth"/>
    <property type="match status" value="2"/>
</dbReference>
<dbReference type="Pfam" id="PF03454">
    <property type="entry name" value="MoeA_C"/>
    <property type="match status" value="1"/>
</dbReference>